<dbReference type="EMBL" id="QXFU01002847">
    <property type="protein sequence ID" value="KAE8980884.1"/>
    <property type="molecule type" value="Genomic_DNA"/>
</dbReference>
<dbReference type="AlphaFoldDB" id="A0A6A3ILB6"/>
<evidence type="ECO:0000313" key="3">
    <source>
        <dbReference type="EMBL" id="KAE8980884.1"/>
    </source>
</evidence>
<feature type="compositionally biased region" description="Polar residues" evidence="1">
    <location>
        <begin position="90"/>
        <end position="104"/>
    </location>
</feature>
<protein>
    <recommendedName>
        <fullName evidence="5">Secreted protein</fullName>
    </recommendedName>
</protein>
<accession>A0A6A3ILB6</accession>
<organism evidence="3 4">
    <name type="scientific">Phytophthora rubi</name>
    <dbReference type="NCBI Taxonomy" id="129364"/>
    <lineage>
        <taxon>Eukaryota</taxon>
        <taxon>Sar</taxon>
        <taxon>Stramenopiles</taxon>
        <taxon>Oomycota</taxon>
        <taxon>Peronosporomycetes</taxon>
        <taxon>Peronosporales</taxon>
        <taxon>Peronosporaceae</taxon>
        <taxon>Phytophthora</taxon>
    </lineage>
</organism>
<sequence>MFTFVPAVWLWQLQCSDLSCWRSAQDAAMPVAPRSTSTAADARRHGVTCVRTASCTLAGHRDNTAGILNMYRREASMRLRTISALRNKVSKQSNRGRSTVSTERAVQRVRCTDSP</sequence>
<proteinExistence type="predicted"/>
<comment type="caution">
    <text evidence="3">The sequence shown here is derived from an EMBL/GenBank/DDBJ whole genome shotgun (WGS) entry which is preliminary data.</text>
</comment>
<evidence type="ECO:0000256" key="1">
    <source>
        <dbReference type="SAM" id="MobiDB-lite"/>
    </source>
</evidence>
<evidence type="ECO:0000313" key="4">
    <source>
        <dbReference type="Proteomes" id="UP000435112"/>
    </source>
</evidence>
<evidence type="ECO:0008006" key="5">
    <source>
        <dbReference type="Google" id="ProtNLM"/>
    </source>
</evidence>
<feature type="chain" id="PRO_5025383593" description="Secreted protein" evidence="2">
    <location>
        <begin position="16"/>
        <end position="115"/>
    </location>
</feature>
<feature type="region of interest" description="Disordered" evidence="1">
    <location>
        <begin position="88"/>
        <end position="115"/>
    </location>
</feature>
<dbReference type="Proteomes" id="UP000435112">
    <property type="component" value="Unassembled WGS sequence"/>
</dbReference>
<gene>
    <name evidence="3" type="ORF">PR002_g23984</name>
</gene>
<reference evidence="3 4" key="1">
    <citation type="submission" date="2018-09" db="EMBL/GenBank/DDBJ databases">
        <title>Genomic investigation of the strawberry pathogen Phytophthora fragariae indicates pathogenicity is determined by transcriptional variation in three key races.</title>
        <authorList>
            <person name="Adams T.M."/>
            <person name="Armitage A.D."/>
            <person name="Sobczyk M.K."/>
            <person name="Bates H.J."/>
            <person name="Dunwell J.M."/>
            <person name="Nellist C.F."/>
            <person name="Harrison R.J."/>
        </authorList>
    </citation>
    <scope>NUCLEOTIDE SEQUENCE [LARGE SCALE GENOMIC DNA]</scope>
    <source>
        <strain evidence="3 4">SCRP324</strain>
    </source>
</reference>
<evidence type="ECO:0000256" key="2">
    <source>
        <dbReference type="SAM" id="SignalP"/>
    </source>
</evidence>
<name>A0A6A3ILB6_9STRA</name>
<feature type="signal peptide" evidence="2">
    <location>
        <begin position="1"/>
        <end position="15"/>
    </location>
</feature>
<keyword evidence="2" id="KW-0732">Signal</keyword>